<evidence type="ECO:0008006" key="3">
    <source>
        <dbReference type="Google" id="ProtNLM"/>
    </source>
</evidence>
<dbReference type="Proteomes" id="UP000001203">
    <property type="component" value="Chromosome circular"/>
</dbReference>
<evidence type="ECO:0000313" key="2">
    <source>
        <dbReference type="Proteomes" id="UP000001203"/>
    </source>
</evidence>
<dbReference type="AlphaFoldDB" id="B1WWE9"/>
<dbReference type="HOGENOM" id="CLU_169604_0_0_3"/>
<accession>B1WWE9</accession>
<dbReference type="eggNOG" id="ENOG5032RTW">
    <property type="taxonomic scope" value="Bacteria"/>
</dbReference>
<dbReference type="Pfam" id="PF10792">
    <property type="entry name" value="DUF2605"/>
    <property type="match status" value="1"/>
</dbReference>
<name>B1WWE9_CROS5</name>
<gene>
    <name evidence="1" type="ordered locus">cce_4729</name>
</gene>
<dbReference type="KEGG" id="cyt:cce_4729"/>
<protein>
    <recommendedName>
        <fullName evidence="3">DUF2605 domain-containing protein</fullName>
    </recommendedName>
</protein>
<dbReference type="EMBL" id="CP000806">
    <property type="protein sequence ID" value="ACB54077.1"/>
    <property type="molecule type" value="Genomic_DNA"/>
</dbReference>
<dbReference type="InterPro" id="IPR019728">
    <property type="entry name" value="DUF2605"/>
</dbReference>
<proteinExistence type="predicted"/>
<keyword evidence="2" id="KW-1185">Reference proteome</keyword>
<dbReference type="STRING" id="43989.cce_4729"/>
<sequence length="111" mass="13062">MMSHSNPTEQELLKTILEPLLEDFQYWFSRARHLLESERITFLSVEEQTDLLDRVKKNQQEVQTAKILFEATGKQAGIDTRALVPWHKLVAECWQVSMKWRSHKQENPPTA</sequence>
<evidence type="ECO:0000313" key="1">
    <source>
        <dbReference type="EMBL" id="ACB54077.1"/>
    </source>
</evidence>
<reference evidence="1 2" key="1">
    <citation type="journal article" date="2008" name="Proc. Natl. Acad. Sci. U.S.A.">
        <title>The genome of Cyanothece 51142, a unicellular diazotrophic cyanobacterium important in the marine nitrogen cycle.</title>
        <authorList>
            <person name="Welsh E.A."/>
            <person name="Liberton M."/>
            <person name="Stoeckel J."/>
            <person name="Loh T."/>
            <person name="Elvitigala T."/>
            <person name="Wang C."/>
            <person name="Wollam A."/>
            <person name="Fulton R.S."/>
            <person name="Clifton S.W."/>
            <person name="Jacobs J.M."/>
            <person name="Aurora R."/>
            <person name="Ghosh B.K."/>
            <person name="Sherman L.A."/>
            <person name="Smith R.D."/>
            <person name="Wilson R.K."/>
            <person name="Pakrasi H.B."/>
        </authorList>
    </citation>
    <scope>NUCLEOTIDE SEQUENCE [LARGE SCALE GENOMIC DNA]</scope>
    <source>
        <strain evidence="2">ATCC 51142 / BH68</strain>
    </source>
</reference>
<organism evidence="1 2">
    <name type="scientific">Crocosphaera subtropica (strain ATCC 51142 / BH68)</name>
    <name type="common">Cyanothece sp. (strain ATCC 51142)</name>
    <dbReference type="NCBI Taxonomy" id="43989"/>
    <lineage>
        <taxon>Bacteria</taxon>
        <taxon>Bacillati</taxon>
        <taxon>Cyanobacteriota</taxon>
        <taxon>Cyanophyceae</taxon>
        <taxon>Oscillatoriophycideae</taxon>
        <taxon>Chroococcales</taxon>
        <taxon>Aphanothecaceae</taxon>
        <taxon>Crocosphaera</taxon>
        <taxon>Crocosphaera subtropica</taxon>
    </lineage>
</organism>